<feature type="domain" description="BD-FAE-like" evidence="2">
    <location>
        <begin position="22"/>
        <end position="108"/>
    </location>
</feature>
<evidence type="ECO:0000256" key="1">
    <source>
        <dbReference type="ARBA" id="ARBA00022801"/>
    </source>
</evidence>
<reference evidence="3 4" key="1">
    <citation type="journal article" date="2023" name="Int. J. Syst. Evol. Microbiol.">
        <title>Streptococcus sciuri sp. nov., Staphylococcus marylandisciuri sp. nov. and Staphylococcus americanisciuri sp. nov., isolated from faeces of eastern grey squirrel (Sciurus carolinensis).</title>
        <authorList>
            <person name="Volokhov D.V."/>
            <person name="Zagorodnyaya T.A."/>
            <person name="Furtak V.A."/>
            <person name="Nattanmai G."/>
            <person name="Randall L."/>
            <person name="Jose S."/>
            <person name="Gao Y."/>
            <person name="Eisenberg T."/>
            <person name="Delmonte P."/>
            <person name="Blom J."/>
            <person name="Mitchell K.K."/>
        </authorList>
    </citation>
    <scope>NUCLEOTIDE SEQUENCE [LARGE SCALE GENOMIC DNA]</scope>
    <source>
        <strain evidence="3 4">SQ8-PEA</strain>
    </source>
</reference>
<dbReference type="InterPro" id="IPR049492">
    <property type="entry name" value="BD-FAE-like_dom"/>
</dbReference>
<dbReference type="InterPro" id="IPR029058">
    <property type="entry name" value="AB_hydrolase_fold"/>
</dbReference>
<name>A0ABT2QN70_9STAP</name>
<dbReference type="RefSeq" id="WP_262854183.1">
    <property type="nucleotide sequence ID" value="NZ_JAOPKZ010000002.1"/>
</dbReference>
<sequence>MAKELKYGQSEEQYMQIYDHSDNEDWIVIVHGGYWRQRISVEIMEPFAEQLFQQGYNVVNIEYRRGDHRWPIPEEDVALALETFKSSDFFKESQALITLGHSVGGQLVLNTQQYADRIVALAPVTDVKFTKDQHLGEDAALEYFGEASDDALYAASPLSRLPIEKPTYILHGIDDEKVRIETTFDFIAKNNSDLIELCAPAQLDHMYCINPQMPYFNTVLKWIEEKA</sequence>
<protein>
    <submittedName>
        <fullName evidence="3">Alpha/beta hydrolase</fullName>
    </submittedName>
</protein>
<evidence type="ECO:0000313" key="3">
    <source>
        <dbReference type="EMBL" id="MCU5745420.1"/>
    </source>
</evidence>
<comment type="caution">
    <text evidence="3">The sequence shown here is derived from an EMBL/GenBank/DDBJ whole genome shotgun (WGS) entry which is preliminary data.</text>
</comment>
<dbReference type="Proteomes" id="UP001209553">
    <property type="component" value="Unassembled WGS sequence"/>
</dbReference>
<proteinExistence type="predicted"/>
<dbReference type="Gene3D" id="3.40.50.1820">
    <property type="entry name" value="alpha/beta hydrolase"/>
    <property type="match status" value="1"/>
</dbReference>
<evidence type="ECO:0000313" key="4">
    <source>
        <dbReference type="Proteomes" id="UP001209553"/>
    </source>
</evidence>
<dbReference type="PANTHER" id="PTHR48081">
    <property type="entry name" value="AB HYDROLASE SUPERFAMILY PROTEIN C4A8.06C"/>
    <property type="match status" value="1"/>
</dbReference>
<dbReference type="EMBL" id="JAOPKZ010000002">
    <property type="protein sequence ID" value="MCU5745420.1"/>
    <property type="molecule type" value="Genomic_DNA"/>
</dbReference>
<dbReference type="GO" id="GO:0016787">
    <property type="term" value="F:hydrolase activity"/>
    <property type="evidence" value="ECO:0007669"/>
    <property type="project" value="UniProtKB-KW"/>
</dbReference>
<evidence type="ECO:0000259" key="2">
    <source>
        <dbReference type="Pfam" id="PF20434"/>
    </source>
</evidence>
<keyword evidence="1 3" id="KW-0378">Hydrolase</keyword>
<dbReference type="InterPro" id="IPR050300">
    <property type="entry name" value="GDXG_lipolytic_enzyme"/>
</dbReference>
<gene>
    <name evidence="3" type="ORF">N9R04_01625</name>
</gene>
<accession>A0ABT2QN70</accession>
<dbReference type="Pfam" id="PF20434">
    <property type="entry name" value="BD-FAE"/>
    <property type="match status" value="1"/>
</dbReference>
<organism evidence="3 4">
    <name type="scientific">Staphylococcus marylandisciuri</name>
    <dbReference type="NCBI Taxonomy" id="2981529"/>
    <lineage>
        <taxon>Bacteria</taxon>
        <taxon>Bacillati</taxon>
        <taxon>Bacillota</taxon>
        <taxon>Bacilli</taxon>
        <taxon>Bacillales</taxon>
        <taxon>Staphylococcaceae</taxon>
        <taxon>Staphylococcus</taxon>
    </lineage>
</organism>
<keyword evidence="4" id="KW-1185">Reference proteome</keyword>
<dbReference type="SUPFAM" id="SSF53474">
    <property type="entry name" value="alpha/beta-Hydrolases"/>
    <property type="match status" value="1"/>
</dbReference>